<organism evidence="2 3">
    <name type="scientific">Spodoptera exigua</name>
    <name type="common">Beet armyworm</name>
    <name type="synonym">Noctua fulgens</name>
    <dbReference type="NCBI Taxonomy" id="7107"/>
    <lineage>
        <taxon>Eukaryota</taxon>
        <taxon>Metazoa</taxon>
        <taxon>Ecdysozoa</taxon>
        <taxon>Arthropoda</taxon>
        <taxon>Hexapoda</taxon>
        <taxon>Insecta</taxon>
        <taxon>Pterygota</taxon>
        <taxon>Neoptera</taxon>
        <taxon>Endopterygota</taxon>
        <taxon>Lepidoptera</taxon>
        <taxon>Glossata</taxon>
        <taxon>Ditrysia</taxon>
        <taxon>Noctuoidea</taxon>
        <taxon>Noctuidae</taxon>
        <taxon>Amphipyrinae</taxon>
        <taxon>Spodoptera</taxon>
    </lineage>
</organism>
<evidence type="ECO:0000313" key="3">
    <source>
        <dbReference type="Proteomes" id="UP000814243"/>
    </source>
</evidence>
<dbReference type="Proteomes" id="UP000814243">
    <property type="component" value="Unassembled WGS sequence"/>
</dbReference>
<dbReference type="EMBL" id="JACEFF010000701">
    <property type="protein sequence ID" value="KAH9632607.1"/>
    <property type="molecule type" value="Genomic_DNA"/>
</dbReference>
<sequence>MVVVVMWLVAALLAACAAVGGAMSCNEARTRCAYRTGCGAALGNYMMMCEAVLSEPTASSTCPRECGNALIALTSTEEGKELMNFYYSPLSPQHEEESDDIVVNNTGDGGKRKSQPIDKFLKWHQKIKRRKLLSSTVARAVKDGVSYISTNSDDGDQATHLIKIEMYDMKKLSKIPTSDHWKHATTRIKYYVKDYKDSIYDSTNGLVYNITKTIAESEKVKKYFFNNDNQSLVD</sequence>
<dbReference type="AlphaFoldDB" id="A0A922M906"/>
<dbReference type="PANTHER" id="PTHR16840">
    <property type="entry name" value="GROWTH ARREST-SPECIFIC PROTEIN 1"/>
    <property type="match status" value="1"/>
</dbReference>
<comment type="caution">
    <text evidence="2">The sequence shown here is derived from an EMBL/GenBank/DDBJ whole genome shotgun (WGS) entry which is preliminary data.</text>
</comment>
<reference evidence="2" key="1">
    <citation type="journal article" date="2021" name="G3 (Bethesda)">
        <title>Genome and transcriptome analysis of the beet armyworm Spodoptera exigua reveals targets for pest control. .</title>
        <authorList>
            <person name="Simon S."/>
            <person name="Breeschoten T."/>
            <person name="Jansen H.J."/>
            <person name="Dirks R.P."/>
            <person name="Schranz M.E."/>
            <person name="Ros V.I.D."/>
        </authorList>
    </citation>
    <scope>NUCLEOTIDE SEQUENCE</scope>
    <source>
        <strain evidence="2">TB_SE_WUR_2020</strain>
    </source>
</reference>
<dbReference type="InterPro" id="IPR039596">
    <property type="entry name" value="GAS1"/>
</dbReference>
<gene>
    <name evidence="2" type="ORF">HF086_001850</name>
</gene>
<evidence type="ECO:0000256" key="1">
    <source>
        <dbReference type="SAM" id="SignalP"/>
    </source>
</evidence>
<evidence type="ECO:0000313" key="2">
    <source>
        <dbReference type="EMBL" id="KAH9632607.1"/>
    </source>
</evidence>
<keyword evidence="1" id="KW-0732">Signal</keyword>
<feature type="signal peptide" evidence="1">
    <location>
        <begin position="1"/>
        <end position="22"/>
    </location>
</feature>
<protein>
    <submittedName>
        <fullName evidence="2">Uncharacterized protein</fullName>
    </submittedName>
</protein>
<dbReference type="PANTHER" id="PTHR16840:SF3">
    <property type="entry name" value="GROWTH ARREST-SPECIFIC PROTEIN 1"/>
    <property type="match status" value="1"/>
</dbReference>
<name>A0A922M906_SPOEX</name>
<proteinExistence type="predicted"/>
<accession>A0A922M906</accession>
<dbReference type="GO" id="GO:0051726">
    <property type="term" value="P:regulation of cell cycle"/>
    <property type="evidence" value="ECO:0007669"/>
    <property type="project" value="InterPro"/>
</dbReference>
<feature type="chain" id="PRO_5037954625" evidence="1">
    <location>
        <begin position="23"/>
        <end position="234"/>
    </location>
</feature>